<reference evidence="1 2" key="1">
    <citation type="submission" date="2019-02" db="EMBL/GenBank/DDBJ databases">
        <title>Apibacter muscae sp. nov.: a novel member of the house fly microbiota.</title>
        <authorList>
            <person name="Park R."/>
        </authorList>
    </citation>
    <scope>NUCLEOTIDE SEQUENCE [LARGE SCALE GENOMIC DNA]</scope>
    <source>
        <strain evidence="1 2">AL1</strain>
    </source>
</reference>
<dbReference type="AlphaFoldDB" id="A0A563DGG6"/>
<evidence type="ECO:0000313" key="2">
    <source>
        <dbReference type="Proteomes" id="UP000319499"/>
    </source>
</evidence>
<sequence length="94" mass="10785">MENLKTLTVKVAEQLIGKTIEWHAPAYHANEPYSGISIITEIDLSKRFPISCTNIKGDGLEYAFLDTFKEDDSIIFSYSEYDRFVTFKVIENVD</sequence>
<protein>
    <submittedName>
        <fullName evidence="1">Uncharacterized protein</fullName>
    </submittedName>
</protein>
<organism evidence="1 2">
    <name type="scientific">Apibacter muscae</name>
    <dbReference type="NCBI Taxonomy" id="2509004"/>
    <lineage>
        <taxon>Bacteria</taxon>
        <taxon>Pseudomonadati</taxon>
        <taxon>Bacteroidota</taxon>
        <taxon>Flavobacteriia</taxon>
        <taxon>Flavobacteriales</taxon>
        <taxon>Weeksellaceae</taxon>
        <taxon>Apibacter</taxon>
    </lineage>
</organism>
<proteinExistence type="predicted"/>
<evidence type="ECO:0000313" key="1">
    <source>
        <dbReference type="EMBL" id="TWP29159.1"/>
    </source>
</evidence>
<name>A0A563DGG6_9FLAO</name>
<accession>A0A563DGG6</accession>
<dbReference type="EMBL" id="SELH01000016">
    <property type="protein sequence ID" value="TWP29159.1"/>
    <property type="molecule type" value="Genomic_DNA"/>
</dbReference>
<dbReference type="Proteomes" id="UP000319499">
    <property type="component" value="Unassembled WGS sequence"/>
</dbReference>
<comment type="caution">
    <text evidence="1">The sequence shown here is derived from an EMBL/GenBank/DDBJ whole genome shotgun (WGS) entry which is preliminary data.</text>
</comment>
<dbReference type="RefSeq" id="WP_146292193.1">
    <property type="nucleotide sequence ID" value="NZ_SELH01000016.1"/>
</dbReference>
<gene>
    <name evidence="1" type="ORF">ETU09_04775</name>
</gene>
<keyword evidence="2" id="KW-1185">Reference proteome</keyword>